<protein>
    <submittedName>
        <fullName evidence="1">Uncharacterized protein</fullName>
    </submittedName>
</protein>
<dbReference type="GeneID" id="58788622"/>
<evidence type="ECO:0000313" key="1">
    <source>
        <dbReference type="EMBL" id="ADB58729.1"/>
    </source>
</evidence>
<name>D2RF35_ARCPA</name>
<proteinExistence type="predicted"/>
<dbReference type="RefSeq" id="WP_012941064.1">
    <property type="nucleotide sequence ID" value="NC_013741.1"/>
</dbReference>
<reference evidence="1 2" key="1">
    <citation type="journal article" date="2010" name="Stand. Genomic Sci.">
        <title>Complete genome sequence of Archaeoglobus profundus type strain (AV18).</title>
        <authorList>
            <person name="von Jan M."/>
            <person name="Lapidus A."/>
            <person name="Del Rio T.G."/>
            <person name="Copeland A."/>
            <person name="Tice H."/>
            <person name="Cheng J.F."/>
            <person name="Lucas S."/>
            <person name="Chen F."/>
            <person name="Nolan M."/>
            <person name="Goodwin L."/>
            <person name="Han C."/>
            <person name="Pitluck S."/>
            <person name="Liolios K."/>
            <person name="Ivanova N."/>
            <person name="Mavromatis K."/>
            <person name="Ovchinnikova G."/>
            <person name="Chertkov O."/>
            <person name="Pati A."/>
            <person name="Chen A."/>
            <person name="Palaniappan K."/>
            <person name="Land M."/>
            <person name="Hauser L."/>
            <person name="Chang Y.J."/>
            <person name="Jeffries C.D."/>
            <person name="Saunders E."/>
            <person name="Brettin T."/>
            <person name="Detter J.C."/>
            <person name="Chain P."/>
            <person name="Eichinger K."/>
            <person name="Huber H."/>
            <person name="Spring S."/>
            <person name="Rohde M."/>
            <person name="Goker M."/>
            <person name="Wirth R."/>
            <person name="Woyke T."/>
            <person name="Bristow J."/>
            <person name="Eisen J.A."/>
            <person name="Markowitz V."/>
            <person name="Hugenholtz P."/>
            <person name="Kyrpides N.C."/>
            <person name="Klenk H.P."/>
        </authorList>
    </citation>
    <scope>NUCLEOTIDE SEQUENCE [LARGE SCALE GENOMIC DNA]</scope>
    <source>
        <strain evidence="2">DSM 5631 / JCM 9629 / NBRC 100127 / Av18</strain>
    </source>
</reference>
<evidence type="ECO:0000313" key="2">
    <source>
        <dbReference type="Proteomes" id="UP000001901"/>
    </source>
</evidence>
<dbReference type="STRING" id="572546.Arcpr_1683"/>
<organism evidence="1 2">
    <name type="scientific">Archaeoglobus profundus (strain DSM 5631 / JCM 9629 / NBRC 100127 / Av18)</name>
    <dbReference type="NCBI Taxonomy" id="572546"/>
    <lineage>
        <taxon>Archaea</taxon>
        <taxon>Methanobacteriati</taxon>
        <taxon>Methanobacteriota</taxon>
        <taxon>Archaeoglobi</taxon>
        <taxon>Archaeoglobales</taxon>
        <taxon>Archaeoglobaceae</taxon>
        <taxon>Archaeoglobus</taxon>
    </lineage>
</organism>
<keyword evidence="2" id="KW-1185">Reference proteome</keyword>
<dbReference type="EMBL" id="CP001857">
    <property type="protein sequence ID" value="ADB58729.1"/>
    <property type="molecule type" value="Genomic_DNA"/>
</dbReference>
<gene>
    <name evidence="1" type="ordered locus">Arcpr_1683</name>
</gene>
<dbReference type="HOGENOM" id="CLU_3038842_0_0_2"/>
<dbReference type="PaxDb" id="572546-Arcpr_1683"/>
<accession>D2RF35</accession>
<dbReference type="AlphaFoldDB" id="D2RF35"/>
<dbReference type="Proteomes" id="UP000001901">
    <property type="component" value="Chromosome"/>
</dbReference>
<sequence length="54" mass="6233">MSKGKKSSVNTGLIADLKLWEKQKHYPLLKGRFEGHTIEDLIRKIEEVLKKKIG</sequence>
<dbReference type="KEGG" id="apo:Arcpr_1683"/>